<dbReference type="PANTHER" id="PTHR46401:SF2">
    <property type="entry name" value="GLYCOSYLTRANSFERASE WBBK-RELATED"/>
    <property type="match status" value="1"/>
</dbReference>
<dbReference type="GO" id="GO:0016757">
    <property type="term" value="F:glycosyltransferase activity"/>
    <property type="evidence" value="ECO:0007669"/>
    <property type="project" value="InterPro"/>
</dbReference>
<dbReference type="PANTHER" id="PTHR46401">
    <property type="entry name" value="GLYCOSYLTRANSFERASE WBBK-RELATED"/>
    <property type="match status" value="1"/>
</dbReference>
<feature type="domain" description="Glycosyl transferase family 1" evidence="2">
    <location>
        <begin position="183"/>
        <end position="338"/>
    </location>
</feature>
<comment type="caution">
    <text evidence="3">The sequence shown here is derived from an EMBL/GenBank/DDBJ whole genome shotgun (WGS) entry which is preliminary data.</text>
</comment>
<dbReference type="OrthoDB" id="9764577at2"/>
<sequence>MRVIYITRASLSASGAQARQILSMAQAYHDRLAGQFLLISPGGLSGNPPFAHRPLPWSAKQWQRYIRACLAALSGARAERSALFVTRDIVVAFCVIFAGGQVVYEAHDQPHGWLPKTLFRLLNRAGRFKMTTNCLALAEHYRKVYGFSDANLLPAHNAAFPEAYAPLRALPKAALRQRLNLPTDTLLVVHTGSLYKGGAELFEYLARGREQITVVHVGGKDGECAVWRDYYRDRGLSNVQFVPHRPADTIREYQVAADLLFYMTTRHSPIYWCTSPLKLFEYMASGTPILGARIGSIGEVFDDSVGFCFDPEQATSINAGFEAFLSDPAAAARRATNALSAAEQRYSWHRRAEAILQFAGGNF</sequence>
<evidence type="ECO:0000259" key="2">
    <source>
        <dbReference type="Pfam" id="PF00534"/>
    </source>
</evidence>
<dbReference type="EMBL" id="LUUK01000012">
    <property type="protein sequence ID" value="OAI28318.1"/>
    <property type="molecule type" value="Genomic_DNA"/>
</dbReference>
<gene>
    <name evidence="3" type="ORF">A1355_01155</name>
</gene>
<dbReference type="Proteomes" id="UP000077628">
    <property type="component" value="Unassembled WGS sequence"/>
</dbReference>
<dbReference type="CDD" id="cd03801">
    <property type="entry name" value="GT4_PimA-like"/>
    <property type="match status" value="1"/>
</dbReference>
<proteinExistence type="predicted"/>
<dbReference type="InterPro" id="IPR001296">
    <property type="entry name" value="Glyco_trans_1"/>
</dbReference>
<reference evidence="4" key="1">
    <citation type="submission" date="2016-03" db="EMBL/GenBank/DDBJ databases">
        <authorList>
            <person name="Heylen K."/>
            <person name="De Vos P."/>
            <person name="Vekeman B."/>
        </authorList>
    </citation>
    <scope>NUCLEOTIDE SEQUENCE [LARGE SCALE GENOMIC DNA]</scope>
    <source>
        <strain evidence="4">R-45383</strain>
    </source>
</reference>
<dbReference type="STRING" id="702114.A1355_01155"/>
<dbReference type="Pfam" id="PF00534">
    <property type="entry name" value="Glycos_transf_1"/>
    <property type="match status" value="1"/>
</dbReference>
<evidence type="ECO:0000313" key="3">
    <source>
        <dbReference type="EMBL" id="OAI28318.1"/>
    </source>
</evidence>
<organism evidence="3 4">
    <name type="scientific">Methylomonas koyamae</name>
    <dbReference type="NCBI Taxonomy" id="702114"/>
    <lineage>
        <taxon>Bacteria</taxon>
        <taxon>Pseudomonadati</taxon>
        <taxon>Pseudomonadota</taxon>
        <taxon>Gammaproteobacteria</taxon>
        <taxon>Methylococcales</taxon>
        <taxon>Methylococcaceae</taxon>
        <taxon>Methylomonas</taxon>
    </lineage>
</organism>
<keyword evidence="4" id="KW-1185">Reference proteome</keyword>
<dbReference type="GO" id="GO:0009103">
    <property type="term" value="P:lipopolysaccharide biosynthetic process"/>
    <property type="evidence" value="ECO:0007669"/>
    <property type="project" value="TreeGrafter"/>
</dbReference>
<evidence type="ECO:0000256" key="1">
    <source>
        <dbReference type="ARBA" id="ARBA00022679"/>
    </source>
</evidence>
<dbReference type="AlphaFoldDB" id="A0A177PDC4"/>
<keyword evidence="1" id="KW-0808">Transferase</keyword>
<name>A0A177PDC4_9GAMM</name>
<dbReference type="Gene3D" id="3.40.50.2000">
    <property type="entry name" value="Glycogen Phosphorylase B"/>
    <property type="match status" value="1"/>
</dbReference>
<accession>A0A177PDC4</accession>
<dbReference type="RefSeq" id="WP_064024101.1">
    <property type="nucleotide sequence ID" value="NZ_LUUK01000012.1"/>
</dbReference>
<protein>
    <recommendedName>
        <fullName evidence="2">Glycosyl transferase family 1 domain-containing protein</fullName>
    </recommendedName>
</protein>
<evidence type="ECO:0000313" key="4">
    <source>
        <dbReference type="Proteomes" id="UP000077628"/>
    </source>
</evidence>
<dbReference type="SUPFAM" id="SSF53756">
    <property type="entry name" value="UDP-Glycosyltransferase/glycogen phosphorylase"/>
    <property type="match status" value="1"/>
</dbReference>